<reference evidence="1" key="1">
    <citation type="submission" date="2023-11" db="EMBL/GenBank/DDBJ databases">
        <authorList>
            <person name="Poullet M."/>
        </authorList>
    </citation>
    <scope>NUCLEOTIDE SEQUENCE</scope>
    <source>
        <strain evidence="1">E1834</strain>
    </source>
</reference>
<name>A0ACB1AXD1_MELEN</name>
<dbReference type="Proteomes" id="UP001497535">
    <property type="component" value="Unassembled WGS sequence"/>
</dbReference>
<gene>
    <name evidence="1" type="ORF">MENTE1834_LOCUS42888</name>
</gene>
<accession>A0ACB1AXD1</accession>
<comment type="caution">
    <text evidence="1">The sequence shown here is derived from an EMBL/GenBank/DDBJ whole genome shotgun (WGS) entry which is preliminary data.</text>
</comment>
<sequence>MAHSLIYQKFRKSKKTLDPLPVFLVLSVEVLGECFERTIVIKVAGPVRSER</sequence>
<dbReference type="EMBL" id="CAVMJV010000115">
    <property type="protein sequence ID" value="CAK5103972.1"/>
    <property type="molecule type" value="Genomic_DNA"/>
</dbReference>
<evidence type="ECO:0000313" key="1">
    <source>
        <dbReference type="EMBL" id="CAK5103972.1"/>
    </source>
</evidence>
<protein>
    <submittedName>
        <fullName evidence="1">Uncharacterized protein</fullName>
    </submittedName>
</protein>
<organism evidence="1 2">
    <name type="scientific">Meloidogyne enterolobii</name>
    <name type="common">Root-knot nematode worm</name>
    <name type="synonym">Meloidogyne mayaguensis</name>
    <dbReference type="NCBI Taxonomy" id="390850"/>
    <lineage>
        <taxon>Eukaryota</taxon>
        <taxon>Metazoa</taxon>
        <taxon>Ecdysozoa</taxon>
        <taxon>Nematoda</taxon>
        <taxon>Chromadorea</taxon>
        <taxon>Rhabditida</taxon>
        <taxon>Tylenchina</taxon>
        <taxon>Tylenchomorpha</taxon>
        <taxon>Tylenchoidea</taxon>
        <taxon>Meloidogynidae</taxon>
        <taxon>Meloidogyninae</taxon>
        <taxon>Meloidogyne</taxon>
    </lineage>
</organism>
<proteinExistence type="predicted"/>
<keyword evidence="2" id="KW-1185">Reference proteome</keyword>
<evidence type="ECO:0000313" key="2">
    <source>
        <dbReference type="Proteomes" id="UP001497535"/>
    </source>
</evidence>